<dbReference type="Proteomes" id="UP001500897">
    <property type="component" value="Unassembled WGS sequence"/>
</dbReference>
<protein>
    <recommendedName>
        <fullName evidence="3">Lipoprotein</fullName>
    </recommendedName>
</protein>
<dbReference type="RefSeq" id="WP_344551682.1">
    <property type="nucleotide sequence ID" value="NZ_BAAANS010000011.1"/>
</dbReference>
<evidence type="ECO:0008006" key="3">
    <source>
        <dbReference type="Google" id="ProtNLM"/>
    </source>
</evidence>
<name>A0ABN2WJR6_9ACTN</name>
<gene>
    <name evidence="1" type="ORF">GCM10009759_20940</name>
</gene>
<reference evidence="1 2" key="1">
    <citation type="journal article" date="2019" name="Int. J. Syst. Evol. Microbiol.">
        <title>The Global Catalogue of Microorganisms (GCM) 10K type strain sequencing project: providing services to taxonomists for standard genome sequencing and annotation.</title>
        <authorList>
            <consortium name="The Broad Institute Genomics Platform"/>
            <consortium name="The Broad Institute Genome Sequencing Center for Infectious Disease"/>
            <person name="Wu L."/>
            <person name="Ma J."/>
        </authorList>
    </citation>
    <scope>NUCLEOTIDE SEQUENCE [LARGE SCALE GENOMIC DNA]</scope>
    <source>
        <strain evidence="1 2">JCM 14559</strain>
    </source>
</reference>
<sequence length="63" mass="7095">MRTTLLDGDLKSRGVDLTTFMKVQETCLKNAEPAAPYRCFGNQYEVELDARGKVTLIGQLYQP</sequence>
<dbReference type="EMBL" id="BAAANS010000011">
    <property type="protein sequence ID" value="GAA2093902.1"/>
    <property type="molecule type" value="Genomic_DNA"/>
</dbReference>
<accession>A0ABN2WJR6</accession>
<keyword evidence="2" id="KW-1185">Reference proteome</keyword>
<organism evidence="1 2">
    <name type="scientific">Kitasatospora saccharophila</name>
    <dbReference type="NCBI Taxonomy" id="407973"/>
    <lineage>
        <taxon>Bacteria</taxon>
        <taxon>Bacillati</taxon>
        <taxon>Actinomycetota</taxon>
        <taxon>Actinomycetes</taxon>
        <taxon>Kitasatosporales</taxon>
        <taxon>Streptomycetaceae</taxon>
        <taxon>Kitasatospora</taxon>
    </lineage>
</organism>
<comment type="caution">
    <text evidence="1">The sequence shown here is derived from an EMBL/GenBank/DDBJ whole genome shotgun (WGS) entry which is preliminary data.</text>
</comment>
<evidence type="ECO:0000313" key="1">
    <source>
        <dbReference type="EMBL" id="GAA2093902.1"/>
    </source>
</evidence>
<proteinExistence type="predicted"/>
<evidence type="ECO:0000313" key="2">
    <source>
        <dbReference type="Proteomes" id="UP001500897"/>
    </source>
</evidence>